<dbReference type="EMBL" id="KB202656">
    <property type="protein sequence ID" value="ESO88698.1"/>
    <property type="molecule type" value="Genomic_DNA"/>
</dbReference>
<dbReference type="KEGG" id="lgi:LOTGIDRAFT_165486"/>
<feature type="region of interest" description="Disordered" evidence="1">
    <location>
        <begin position="262"/>
        <end position="281"/>
    </location>
</feature>
<reference evidence="3 4" key="1">
    <citation type="journal article" date="2013" name="Nature">
        <title>Insights into bilaterian evolution from three spiralian genomes.</title>
        <authorList>
            <person name="Simakov O."/>
            <person name="Marletaz F."/>
            <person name="Cho S.J."/>
            <person name="Edsinger-Gonzales E."/>
            <person name="Havlak P."/>
            <person name="Hellsten U."/>
            <person name="Kuo D.H."/>
            <person name="Larsson T."/>
            <person name="Lv J."/>
            <person name="Arendt D."/>
            <person name="Savage R."/>
            <person name="Osoegawa K."/>
            <person name="de Jong P."/>
            <person name="Grimwood J."/>
            <person name="Chapman J.A."/>
            <person name="Shapiro H."/>
            <person name="Aerts A."/>
            <person name="Otillar R.P."/>
            <person name="Terry A.Y."/>
            <person name="Boore J.L."/>
            <person name="Grigoriev I.V."/>
            <person name="Lindberg D.R."/>
            <person name="Seaver E.C."/>
            <person name="Weisblat D.A."/>
            <person name="Putnam N.H."/>
            <person name="Rokhsar D.S."/>
        </authorList>
    </citation>
    <scope>NUCLEOTIDE SEQUENCE [LARGE SCALE GENOMIC DNA]</scope>
</reference>
<feature type="domain" description="Mutator-like transposase" evidence="2">
    <location>
        <begin position="7"/>
        <end position="97"/>
    </location>
</feature>
<sequence length="281" mass="30982">MGRIIGEDLSIQGVLIKFATRDGDSTSATGIEEAMRTLHPMWKIEKLADPAHLSASQFHQCCKANLSHIMFRGKTNVLKTNQKKTLSQDIKSRMPKRNRSYVDEDDIVPTTAEDRLTNIMLQKMLRRGLLLNTAASSTSQSPTSAVNSSTVQSISTTTFQTTQASPSTNQNFPEAMEMVTSVESIPVNSQVLHSSVAETVSVTNALDPSPRLPVPSVNNQELILYWWVICLIVSNLCQYMHVCSKCGFNHAAINCFAKRTRQQSQPQSPQADNKAVAVDSL</sequence>
<dbReference type="AlphaFoldDB" id="V3ZCB3"/>
<evidence type="ECO:0000313" key="3">
    <source>
        <dbReference type="EMBL" id="ESO88698.1"/>
    </source>
</evidence>
<dbReference type="InterPro" id="IPR049012">
    <property type="entry name" value="Mutator_transp_dom"/>
</dbReference>
<keyword evidence="4" id="KW-1185">Reference proteome</keyword>
<dbReference type="Pfam" id="PF20700">
    <property type="entry name" value="Mutator"/>
    <property type="match status" value="1"/>
</dbReference>
<organism evidence="3 4">
    <name type="scientific">Lottia gigantea</name>
    <name type="common">Giant owl limpet</name>
    <dbReference type="NCBI Taxonomy" id="225164"/>
    <lineage>
        <taxon>Eukaryota</taxon>
        <taxon>Metazoa</taxon>
        <taxon>Spiralia</taxon>
        <taxon>Lophotrochozoa</taxon>
        <taxon>Mollusca</taxon>
        <taxon>Gastropoda</taxon>
        <taxon>Patellogastropoda</taxon>
        <taxon>Lottioidea</taxon>
        <taxon>Lottiidae</taxon>
        <taxon>Lottia</taxon>
    </lineage>
</organism>
<gene>
    <name evidence="3" type="ORF">LOTGIDRAFT_165486</name>
</gene>
<protein>
    <recommendedName>
        <fullName evidence="2">Mutator-like transposase domain-containing protein</fullName>
    </recommendedName>
</protein>
<dbReference type="CTD" id="20240088"/>
<dbReference type="GeneID" id="20240088"/>
<evidence type="ECO:0000313" key="4">
    <source>
        <dbReference type="Proteomes" id="UP000030746"/>
    </source>
</evidence>
<evidence type="ECO:0000256" key="1">
    <source>
        <dbReference type="SAM" id="MobiDB-lite"/>
    </source>
</evidence>
<proteinExistence type="predicted"/>
<dbReference type="HOGENOM" id="CLU_991395_0_0_1"/>
<dbReference type="Proteomes" id="UP000030746">
    <property type="component" value="Unassembled WGS sequence"/>
</dbReference>
<accession>V3ZCB3</accession>
<dbReference type="RefSeq" id="XP_009060746.1">
    <property type="nucleotide sequence ID" value="XM_009062498.1"/>
</dbReference>
<name>V3ZCB3_LOTGI</name>
<evidence type="ECO:0000259" key="2">
    <source>
        <dbReference type="Pfam" id="PF20700"/>
    </source>
</evidence>